<evidence type="ECO:0000256" key="2">
    <source>
        <dbReference type="ARBA" id="ARBA00006727"/>
    </source>
</evidence>
<dbReference type="OrthoDB" id="6499973at2759"/>
<keyword evidence="3" id="KW-1133">Transmembrane helix</keyword>
<reference evidence="5 6" key="1">
    <citation type="submission" date="2019-04" db="EMBL/GenBank/DDBJ databases">
        <title>Friends and foes A comparative genomics study of 23 Aspergillus species from section Flavi.</title>
        <authorList>
            <consortium name="DOE Joint Genome Institute"/>
            <person name="Kjaerbolling I."/>
            <person name="Vesth T."/>
            <person name="Frisvad J.C."/>
            <person name="Nybo J.L."/>
            <person name="Theobald S."/>
            <person name="Kildgaard S."/>
            <person name="Isbrandt T."/>
            <person name="Kuo A."/>
            <person name="Sato A."/>
            <person name="Lyhne E.K."/>
            <person name="Kogle M.E."/>
            <person name="Wiebenga A."/>
            <person name="Kun R.S."/>
            <person name="Lubbers R.J."/>
            <person name="Makela M.R."/>
            <person name="Barry K."/>
            <person name="Chovatia M."/>
            <person name="Clum A."/>
            <person name="Daum C."/>
            <person name="Haridas S."/>
            <person name="He G."/>
            <person name="LaButti K."/>
            <person name="Lipzen A."/>
            <person name="Mondo S."/>
            <person name="Riley R."/>
            <person name="Salamov A."/>
            <person name="Simmons B.A."/>
            <person name="Magnuson J.K."/>
            <person name="Henrissat B."/>
            <person name="Mortensen U.H."/>
            <person name="Larsen T.O."/>
            <person name="Devries R.P."/>
            <person name="Grigoriev I.V."/>
            <person name="Machida M."/>
            <person name="Baker S.E."/>
            <person name="Andersen M.R."/>
        </authorList>
    </citation>
    <scope>NUCLEOTIDE SEQUENCE [LARGE SCALE GENOMIC DNA]</scope>
    <source>
        <strain evidence="5 6">IBT 18842</strain>
    </source>
</reference>
<dbReference type="PANTHER" id="PTHR11360:SF315">
    <property type="entry name" value="TRANSPORTER MCH2-RELATED"/>
    <property type="match status" value="1"/>
</dbReference>
<feature type="transmembrane region" description="Helical" evidence="3">
    <location>
        <begin position="245"/>
        <end position="265"/>
    </location>
</feature>
<protein>
    <submittedName>
        <fullName evidence="5">MFS general substrate transporter</fullName>
    </submittedName>
</protein>
<feature type="transmembrane region" description="Helical" evidence="3">
    <location>
        <begin position="443"/>
        <end position="463"/>
    </location>
</feature>
<comment type="similarity">
    <text evidence="2">Belongs to the major facilitator superfamily. Monocarboxylate porter (TC 2.A.1.13) family.</text>
</comment>
<dbReference type="Proteomes" id="UP000325780">
    <property type="component" value="Unassembled WGS sequence"/>
</dbReference>
<dbReference type="PANTHER" id="PTHR11360">
    <property type="entry name" value="MONOCARBOXYLATE TRANSPORTER"/>
    <property type="match status" value="1"/>
</dbReference>
<dbReference type="SUPFAM" id="SSF103473">
    <property type="entry name" value="MFS general substrate transporter"/>
    <property type="match status" value="1"/>
</dbReference>
<comment type="subcellular location">
    <subcellularLocation>
        <location evidence="1">Membrane</location>
        <topology evidence="1">Multi-pass membrane protein</topology>
    </subcellularLocation>
</comment>
<keyword evidence="6" id="KW-1185">Reference proteome</keyword>
<feature type="transmembrane region" description="Helical" evidence="3">
    <location>
        <begin position="83"/>
        <end position="102"/>
    </location>
</feature>
<dbReference type="EMBL" id="ML742025">
    <property type="protein sequence ID" value="KAE8155021.1"/>
    <property type="molecule type" value="Genomic_DNA"/>
</dbReference>
<dbReference type="GO" id="GO:0016020">
    <property type="term" value="C:membrane"/>
    <property type="evidence" value="ECO:0007669"/>
    <property type="project" value="UniProtKB-SubCell"/>
</dbReference>
<evidence type="ECO:0000313" key="6">
    <source>
        <dbReference type="Proteomes" id="UP000325780"/>
    </source>
</evidence>
<feature type="transmembrane region" description="Helical" evidence="3">
    <location>
        <begin position="353"/>
        <end position="372"/>
    </location>
</feature>
<name>A0A5N6UA43_ASPAV</name>
<feature type="transmembrane region" description="Helical" evidence="3">
    <location>
        <begin position="285"/>
        <end position="305"/>
    </location>
</feature>
<dbReference type="InterPro" id="IPR050327">
    <property type="entry name" value="Proton-linked_MCT"/>
</dbReference>
<evidence type="ECO:0000256" key="3">
    <source>
        <dbReference type="SAM" id="Phobius"/>
    </source>
</evidence>
<dbReference type="Gene3D" id="1.20.1250.20">
    <property type="entry name" value="MFS general substrate transporter like domains"/>
    <property type="match status" value="2"/>
</dbReference>
<dbReference type="AlphaFoldDB" id="A0A5N6UA43"/>
<feature type="transmembrane region" description="Helical" evidence="3">
    <location>
        <begin position="157"/>
        <end position="175"/>
    </location>
</feature>
<dbReference type="PROSITE" id="PS50850">
    <property type="entry name" value="MFS"/>
    <property type="match status" value="1"/>
</dbReference>
<keyword evidence="3" id="KW-0812">Transmembrane</keyword>
<dbReference type="InterPro" id="IPR036259">
    <property type="entry name" value="MFS_trans_sf"/>
</dbReference>
<proteinExistence type="inferred from homology"/>
<gene>
    <name evidence="5" type="ORF">BDV25DRAFT_170334</name>
</gene>
<sequence>MSPKIMPMEMFERSSPRTALLVREFYPVPNNLERLYRYLRRQPSSMTLSEEFVLITVRRASATDTQPTTAATEAFEDAPPNGGYGWVCTFCGFMITVHTWGINSSWGVIMNHYISNSTFPNANHLDYALIGGLSISASLIIGPLVSKTYKSIGTSITLLLGTVILFASLFSASYATEIWHLYLSQGLCFGIGLGFLYLTAMSVLPQWFSTRRSFAMGLAGCGTGIGGIAYNLGAARAIETMGVESTYRMLALCTLVANTVSSLLLKDRPRNRFQSPERMFNYRELGDFEILLVALWGMTTEFGYITLWYSLPNYASSIGLSPQQGAIAGAILNLGLIIGRPIVGYVSDYLGRITIPMTMTAICGLLCFVFWIPAKSYALLLVFAILVGTVCGTFWSNVTPVMAEIVGLSRLPSTFGLICLTLVVPTTFAEPIALSLVGRSGYLATQVYVACMFMLGALSLWILRSWKFYEIEKKSRTERESDGDLSHNLGFPSYFAWFQPRKLFLSGRV</sequence>
<evidence type="ECO:0000256" key="1">
    <source>
        <dbReference type="ARBA" id="ARBA00004141"/>
    </source>
</evidence>
<keyword evidence="3" id="KW-0472">Membrane</keyword>
<accession>A0A5N6UA43</accession>
<feature type="transmembrane region" description="Helical" evidence="3">
    <location>
        <begin position="325"/>
        <end position="346"/>
    </location>
</feature>
<organism evidence="5 6">
    <name type="scientific">Aspergillus avenaceus</name>
    <dbReference type="NCBI Taxonomy" id="36643"/>
    <lineage>
        <taxon>Eukaryota</taxon>
        <taxon>Fungi</taxon>
        <taxon>Dikarya</taxon>
        <taxon>Ascomycota</taxon>
        <taxon>Pezizomycotina</taxon>
        <taxon>Eurotiomycetes</taxon>
        <taxon>Eurotiomycetidae</taxon>
        <taxon>Eurotiales</taxon>
        <taxon>Aspergillaceae</taxon>
        <taxon>Aspergillus</taxon>
        <taxon>Aspergillus subgen. Circumdati</taxon>
    </lineage>
</organism>
<dbReference type="Pfam" id="PF07690">
    <property type="entry name" value="MFS_1"/>
    <property type="match status" value="2"/>
</dbReference>
<feature type="transmembrane region" description="Helical" evidence="3">
    <location>
        <begin position="378"/>
        <end position="403"/>
    </location>
</feature>
<feature type="domain" description="Major facilitator superfamily (MFS) profile" evidence="4">
    <location>
        <begin position="289"/>
        <end position="509"/>
    </location>
</feature>
<dbReference type="InterPro" id="IPR011701">
    <property type="entry name" value="MFS"/>
</dbReference>
<evidence type="ECO:0000259" key="4">
    <source>
        <dbReference type="PROSITE" id="PS50850"/>
    </source>
</evidence>
<dbReference type="InterPro" id="IPR020846">
    <property type="entry name" value="MFS_dom"/>
</dbReference>
<evidence type="ECO:0000313" key="5">
    <source>
        <dbReference type="EMBL" id="KAE8155021.1"/>
    </source>
</evidence>
<feature type="transmembrane region" description="Helical" evidence="3">
    <location>
        <begin position="181"/>
        <end position="201"/>
    </location>
</feature>
<dbReference type="GO" id="GO:0022857">
    <property type="term" value="F:transmembrane transporter activity"/>
    <property type="evidence" value="ECO:0007669"/>
    <property type="project" value="InterPro"/>
</dbReference>
<feature type="transmembrane region" description="Helical" evidence="3">
    <location>
        <begin position="213"/>
        <end position="233"/>
    </location>
</feature>
<feature type="transmembrane region" description="Helical" evidence="3">
    <location>
        <begin position="127"/>
        <end position="145"/>
    </location>
</feature>
<feature type="transmembrane region" description="Helical" evidence="3">
    <location>
        <begin position="415"/>
        <end position="437"/>
    </location>
</feature>